<dbReference type="GO" id="GO:0051536">
    <property type="term" value="F:iron-sulfur cluster binding"/>
    <property type="evidence" value="ECO:0007669"/>
    <property type="project" value="UniProtKB-KW"/>
</dbReference>
<keyword evidence="3" id="KW-0479">Metal-binding</keyword>
<name>A0A1M6QRI7_PARC5</name>
<comment type="similarity">
    <text evidence="2">Belongs to the FldB/FldC dehydratase alpha/beta subunit family.</text>
</comment>
<evidence type="ECO:0000256" key="2">
    <source>
        <dbReference type="ARBA" id="ARBA00005806"/>
    </source>
</evidence>
<dbReference type="InterPro" id="IPR010327">
    <property type="entry name" value="FldB/FldC_alpha/beta"/>
</dbReference>
<dbReference type="Pfam" id="PF06050">
    <property type="entry name" value="HGD-D"/>
    <property type="match status" value="1"/>
</dbReference>
<keyword evidence="5" id="KW-0411">Iron-sulfur</keyword>
<comment type="cofactor">
    <cofactor evidence="1">
        <name>[4Fe-4S] cluster</name>
        <dbReference type="ChEBI" id="CHEBI:49883"/>
    </cofactor>
</comment>
<dbReference type="Gene3D" id="3.40.50.11890">
    <property type="match status" value="1"/>
</dbReference>
<protein>
    <submittedName>
        <fullName evidence="6">Benzoyl-CoA reductase/2-hydroxyglutaryl-CoA dehydratase subunit, BcrC/BadD/HgdB</fullName>
    </submittedName>
</protein>
<dbReference type="AlphaFoldDB" id="A0A1M6QRI7"/>
<dbReference type="GO" id="GO:0016836">
    <property type="term" value="F:hydro-lyase activity"/>
    <property type="evidence" value="ECO:0007669"/>
    <property type="project" value="UniProtKB-ARBA"/>
</dbReference>
<dbReference type="RefSeq" id="WP_073151022.1">
    <property type="nucleotide sequence ID" value="NZ_FRAG01000038.1"/>
</dbReference>
<dbReference type="EMBL" id="FRAG01000038">
    <property type="protein sequence ID" value="SHK22902.1"/>
    <property type="molecule type" value="Genomic_DNA"/>
</dbReference>
<proteinExistence type="inferred from homology"/>
<dbReference type="OrthoDB" id="355459at2"/>
<gene>
    <name evidence="6" type="ORF">SAMN02745912_02691</name>
</gene>
<accession>A0A1M6QRI7</accession>
<evidence type="ECO:0000313" key="7">
    <source>
        <dbReference type="Proteomes" id="UP000184465"/>
    </source>
</evidence>
<dbReference type="PANTHER" id="PTHR30548">
    <property type="entry name" value="2-HYDROXYGLUTARYL-COA DEHYDRATASE, D-COMPONENT-RELATED"/>
    <property type="match status" value="1"/>
</dbReference>
<keyword evidence="7" id="KW-1185">Reference proteome</keyword>
<dbReference type="GO" id="GO:0046872">
    <property type="term" value="F:metal ion binding"/>
    <property type="evidence" value="ECO:0007669"/>
    <property type="project" value="UniProtKB-KW"/>
</dbReference>
<dbReference type="Proteomes" id="UP000184465">
    <property type="component" value="Unassembled WGS sequence"/>
</dbReference>
<evidence type="ECO:0000313" key="6">
    <source>
        <dbReference type="EMBL" id="SHK22902.1"/>
    </source>
</evidence>
<dbReference type="STRING" id="1121301.SAMN02745912_02691"/>
<organism evidence="6 7">
    <name type="scientific">Paramaledivibacter caminithermalis (strain DSM 15212 / CIP 107654 / DViRD3)</name>
    <name type="common">Clostridium caminithermale</name>
    <dbReference type="NCBI Taxonomy" id="1121301"/>
    <lineage>
        <taxon>Bacteria</taxon>
        <taxon>Bacillati</taxon>
        <taxon>Bacillota</taxon>
        <taxon>Clostridia</taxon>
        <taxon>Peptostreptococcales</taxon>
        <taxon>Caminicellaceae</taxon>
        <taxon>Paramaledivibacter</taxon>
    </lineage>
</organism>
<keyword evidence="4" id="KW-0408">Iron</keyword>
<evidence type="ECO:0000256" key="5">
    <source>
        <dbReference type="ARBA" id="ARBA00023014"/>
    </source>
</evidence>
<evidence type="ECO:0000256" key="4">
    <source>
        <dbReference type="ARBA" id="ARBA00023004"/>
    </source>
</evidence>
<evidence type="ECO:0000256" key="1">
    <source>
        <dbReference type="ARBA" id="ARBA00001966"/>
    </source>
</evidence>
<dbReference type="PANTHER" id="PTHR30548:SF5">
    <property type="entry name" value="SUBUNIT OF OXYGEN-SENSITIVE 2-HYDROXYISOCAPROYL-COA DEHYDRATASE"/>
    <property type="match status" value="1"/>
</dbReference>
<reference evidence="6 7" key="1">
    <citation type="submission" date="2016-11" db="EMBL/GenBank/DDBJ databases">
        <authorList>
            <person name="Jaros S."/>
            <person name="Januszkiewicz K."/>
            <person name="Wedrychowicz H."/>
        </authorList>
    </citation>
    <scope>NUCLEOTIDE SEQUENCE [LARGE SCALE GENOMIC DNA]</scope>
    <source>
        <strain evidence="6 7">DSM 15212</strain>
    </source>
</reference>
<sequence length="371" mass="43309">MRDILESIVNMNEDRINSLKRINKPRMGWISIYTPEEILYAAGITTFRITGERGINTTDANALLSNNYCSYVLSCLSEGIDGVYDFAEGVIFVDACDMRKRLYEAWTRNLKLNYSFFIELPRDINKLSREYYKLQLHNLRKSLETHFDLKISEENLSDAIKTFNKSRKLLQQMYELRKSDFPLISGNDAINIVKASTCGLREEFNEKMDILLKKIEDAQIRTGKLKKHRVMMCGSYFDNSDIIDVIEKTGAILVCEDISNGIKYFEGQINENNEPIDAIADYYLDKATCARMLDINKRFEHLYKLIQEYNVDSVIYFSLKFCDTNLMDYPIIRKKLNEKGIPVLFIEGEQHMTNIESIKTRIQTFLETRMY</sequence>
<dbReference type="Gene3D" id="3.40.50.11900">
    <property type="match status" value="1"/>
</dbReference>
<evidence type="ECO:0000256" key="3">
    <source>
        <dbReference type="ARBA" id="ARBA00022723"/>
    </source>
</evidence>
<dbReference type="Gene3D" id="1.20.1270.370">
    <property type="match status" value="1"/>
</dbReference>